<evidence type="ECO:0000313" key="4">
    <source>
        <dbReference type="EMBL" id="GMN56477.1"/>
    </source>
</evidence>
<proteinExistence type="inferred from homology"/>
<dbReference type="Gene3D" id="3.40.140.10">
    <property type="entry name" value="Cytidine Deaminase, domain 2"/>
    <property type="match status" value="1"/>
</dbReference>
<dbReference type="InterPro" id="IPR016193">
    <property type="entry name" value="Cytidine_deaminase-like"/>
</dbReference>
<evidence type="ECO:0000259" key="3">
    <source>
        <dbReference type="PROSITE" id="PS51747"/>
    </source>
</evidence>
<dbReference type="GO" id="GO:0002100">
    <property type="term" value="P:tRNA wobble adenosine to inosine editing"/>
    <property type="evidence" value="ECO:0007669"/>
    <property type="project" value="InterPro"/>
</dbReference>
<feature type="domain" description="CMP/dCMP-type deaminase" evidence="3">
    <location>
        <begin position="266"/>
        <end position="390"/>
    </location>
</feature>
<dbReference type="PANTHER" id="PTHR11079:SF156">
    <property type="entry name" value="INACTIVE TRNA-SPECIFIC ADENOSINE DEAMINASE-LIKE PROTEIN 3-RELATED"/>
    <property type="match status" value="1"/>
</dbReference>
<dbReference type="AlphaFoldDB" id="A0AA88AN59"/>
<reference evidence="4" key="1">
    <citation type="submission" date="2023-07" db="EMBL/GenBank/DDBJ databases">
        <title>draft genome sequence of fig (Ficus carica).</title>
        <authorList>
            <person name="Takahashi T."/>
            <person name="Nishimura K."/>
        </authorList>
    </citation>
    <scope>NUCLEOTIDE SEQUENCE</scope>
</reference>
<name>A0AA88AN59_FICCA</name>
<dbReference type="GO" id="GO:0005634">
    <property type="term" value="C:nucleus"/>
    <property type="evidence" value="ECO:0007669"/>
    <property type="project" value="TreeGrafter"/>
</dbReference>
<keyword evidence="1" id="KW-0819">tRNA processing</keyword>
<gene>
    <name evidence="4" type="ORF">TIFTF001_025602</name>
</gene>
<dbReference type="PROSITE" id="PS51747">
    <property type="entry name" value="CYT_DCMP_DEAMINASES_2"/>
    <property type="match status" value="1"/>
</dbReference>
<evidence type="ECO:0000256" key="2">
    <source>
        <dbReference type="ARBA" id="ARBA00038160"/>
    </source>
</evidence>
<dbReference type="GO" id="GO:0052717">
    <property type="term" value="F:tRNA-specific adenosine-34 deaminase activity"/>
    <property type="evidence" value="ECO:0007669"/>
    <property type="project" value="UniProtKB-EC"/>
</dbReference>
<sequence length="421" mass="47206">MMDFRQMMEIVHIPEKPPIPPHQQPTVDVLAAQLEPKLANTLIRRLNRIAPLESLRHVKRIRKKLVQGGKTELSVILCISSDNSNELCNIPLDVQDLIASYLLSPFKTKVCKHAATTKEEWEEQCKLWPTSYHPPTYNVDGITGFSEEDSQSVFCFMNVAIQLAKSSGGSVFNAAVIVDPSVKRVISSACDQTGSWDTPAHKVFHETSCLKQPKAFNSNTDCQGTMRSCKTLHSKGLPDEKKQLYTHVSCLFPWGWAEQQAHLGSCNWHPLQHAAIVAIESSAARDMHLFPNLSEIDNPVDMANMQSTTMGSLAKRQKTNFEKVKGDDISDPCWEDSHSDPSARPYLCTGYDIYLVWEPCAMCAMALVHQRIRRIFFAFPNPNTGALGSVYRLQGERSLNHHYAVFRVLVPEQVLDTAETG</sequence>
<evidence type="ECO:0000313" key="5">
    <source>
        <dbReference type="Proteomes" id="UP001187192"/>
    </source>
</evidence>
<organism evidence="4 5">
    <name type="scientific">Ficus carica</name>
    <name type="common">Common fig</name>
    <dbReference type="NCBI Taxonomy" id="3494"/>
    <lineage>
        <taxon>Eukaryota</taxon>
        <taxon>Viridiplantae</taxon>
        <taxon>Streptophyta</taxon>
        <taxon>Embryophyta</taxon>
        <taxon>Tracheophyta</taxon>
        <taxon>Spermatophyta</taxon>
        <taxon>Magnoliopsida</taxon>
        <taxon>eudicotyledons</taxon>
        <taxon>Gunneridae</taxon>
        <taxon>Pentapetalae</taxon>
        <taxon>rosids</taxon>
        <taxon>fabids</taxon>
        <taxon>Rosales</taxon>
        <taxon>Moraceae</taxon>
        <taxon>Ficeae</taxon>
        <taxon>Ficus</taxon>
    </lineage>
</organism>
<protein>
    <recommendedName>
        <fullName evidence="3">CMP/dCMP-type deaminase domain-containing protein</fullName>
    </recommendedName>
</protein>
<comment type="similarity">
    <text evidence="2">Belongs to the cytidine and deoxycytidylate deaminase family. ADAT3 subfamily.</text>
</comment>
<comment type="caution">
    <text evidence="4">The sequence shown here is derived from an EMBL/GenBank/DDBJ whole genome shotgun (WGS) entry which is preliminary data.</text>
</comment>
<dbReference type="Proteomes" id="UP001187192">
    <property type="component" value="Unassembled WGS sequence"/>
</dbReference>
<dbReference type="EMBL" id="BTGU01000063">
    <property type="protein sequence ID" value="GMN56477.1"/>
    <property type="molecule type" value="Genomic_DNA"/>
</dbReference>
<keyword evidence="5" id="KW-1185">Reference proteome</keyword>
<dbReference type="PANTHER" id="PTHR11079">
    <property type="entry name" value="CYTOSINE DEAMINASE FAMILY MEMBER"/>
    <property type="match status" value="1"/>
</dbReference>
<dbReference type="SUPFAM" id="SSF53927">
    <property type="entry name" value="Cytidine deaminase-like"/>
    <property type="match status" value="1"/>
</dbReference>
<dbReference type="GO" id="GO:0046872">
    <property type="term" value="F:metal ion binding"/>
    <property type="evidence" value="ECO:0007669"/>
    <property type="project" value="UniProtKB-KW"/>
</dbReference>
<accession>A0AA88AN59</accession>
<dbReference type="GO" id="GO:0005737">
    <property type="term" value="C:cytoplasm"/>
    <property type="evidence" value="ECO:0007669"/>
    <property type="project" value="TreeGrafter"/>
</dbReference>
<dbReference type="InterPro" id="IPR002125">
    <property type="entry name" value="CMP_dCMP_dom"/>
</dbReference>
<evidence type="ECO:0000256" key="1">
    <source>
        <dbReference type="ARBA" id="ARBA00022694"/>
    </source>
</evidence>